<organism evidence="2 3">
    <name type="scientific">Eimeria necatrix</name>
    <dbReference type="NCBI Taxonomy" id="51315"/>
    <lineage>
        <taxon>Eukaryota</taxon>
        <taxon>Sar</taxon>
        <taxon>Alveolata</taxon>
        <taxon>Apicomplexa</taxon>
        <taxon>Conoidasida</taxon>
        <taxon>Coccidia</taxon>
        <taxon>Eucoccidiorida</taxon>
        <taxon>Eimeriorina</taxon>
        <taxon>Eimeriidae</taxon>
        <taxon>Eimeria</taxon>
    </lineage>
</organism>
<sequence>MKAEGEGRSVKWYSSGGSGFHPKGLCSVVRSPPQGPSDHAERPLAADFFTFNGSSTVIAHRLLPTREKAEELESCKLTIAAASAADCGVTALASAEAHTNEAPLQLLAGLSNGQLWLLEVKEQEQREIGGQKLPRSLTGSSKQLLCCRMAEPVDIACCYVTSKDDTGLADADKTKEGLSKWVLMVVVLYSDGVAVASWPDRNQTTEFPVVDGGCRLTLSPRGDHAAISTRKRRLVLLKRDGWQFSVLKDFSPLKLTGSAEPPPQPAWVKEEKLLLPGALQLRCSSRSTAWEEATEAPSLPQTEAAFPLLFVQHFGFIADGRVSVGPNEGEGEPLMCGVSTRGTICVWRMQQEEPLMTIRNDGKAQLQGICFLPAVAPFACLLLLRSDGTLGLLCLSSEDLCNAARSAAQAPVASPTVDKQTSQNSKTPLADEEEAEGVKSSKASASSVEAFLSREAAEASAEESENEAEGNELFDGMEPEERTPPKKHSRKRRKRPLTGAEEESESSGTETGGFRRTSVDGEGLDAGDAETVASSIIALRSELQEAQAMINSLFKRQHYIKQPIVHPGGRAGVVLAASGSNHSVLEFRTLRIFTLGGTLLYTADVFGKPVSLCGSQQLLIVVTQTGSSEGFLQLYCYVMHVHPSPACENAAFRLPISCLKRRLAAPPAAAACIPEVDIIHEGFFDVGSPLDWISVSPGGMPAVKDTSGKFRIVRGLLPVASTSVGGLSYAFRWVKLCSLREASATAPLFPIIIDETKGELGVVRLKANEEGLSFPDCSVADAFFGYTMEHIPLRIPSPDLWKYSRWQRLLRQDKQLKGVGDGGGDAALVPWPQYDELRFQQEMAIRQLNHFVSICGGSTVGGAEGDAEAREAQRKLQLLSKRHDKYCLRGFAKCTDDKRLHGVAKEMALRLKNENAPQHARSLLDSDTRLQAEQLREALLWQEQQRHSFGAIATAAAETNAVQKENCSPPQDSFKQTEQKGSTSGEACSALPTEKRSSIQKLIQWQQLQQQQQQRRGGDVGLAMLFDGQKRRASESGLDRAPKKSYFHKAD</sequence>
<dbReference type="GO" id="GO:0003682">
    <property type="term" value="F:chromatin binding"/>
    <property type="evidence" value="ECO:0007669"/>
    <property type="project" value="TreeGrafter"/>
</dbReference>
<name>U6MDI0_9EIME</name>
<dbReference type="SUPFAM" id="SSF69322">
    <property type="entry name" value="Tricorn protease domain 2"/>
    <property type="match status" value="1"/>
</dbReference>
<dbReference type="GeneID" id="25470450"/>
<dbReference type="GO" id="GO:0000278">
    <property type="term" value="P:mitotic cell cycle"/>
    <property type="evidence" value="ECO:0007669"/>
    <property type="project" value="TreeGrafter"/>
</dbReference>
<reference evidence="2" key="2">
    <citation type="submission" date="2013-10" db="EMBL/GenBank/DDBJ databases">
        <authorList>
            <person name="Aslett M."/>
        </authorList>
    </citation>
    <scope>NUCLEOTIDE SEQUENCE [LARGE SCALE GENOMIC DNA]</scope>
    <source>
        <strain evidence="2">Houghton</strain>
    </source>
</reference>
<dbReference type="OrthoDB" id="427368at2759"/>
<dbReference type="PANTHER" id="PTHR19932">
    <property type="entry name" value="WD REPEAT AND HMG-BOX DNA BINDING PROTEIN"/>
    <property type="match status" value="1"/>
</dbReference>
<evidence type="ECO:0000313" key="2">
    <source>
        <dbReference type="EMBL" id="CDJ62051.1"/>
    </source>
</evidence>
<reference evidence="2" key="1">
    <citation type="submission" date="2013-10" db="EMBL/GenBank/DDBJ databases">
        <title>Genomic analysis of the causative agents of coccidiosis in chickens.</title>
        <authorList>
            <person name="Reid A.J."/>
            <person name="Blake D."/>
            <person name="Billington K."/>
            <person name="Browne H."/>
            <person name="Dunn M."/>
            <person name="Hung S."/>
            <person name="Kawahara F."/>
            <person name="Miranda-Saavedra D."/>
            <person name="Mourier T."/>
            <person name="Nagra H."/>
            <person name="Otto T.D."/>
            <person name="Rawlings N."/>
            <person name="Sanchez A."/>
            <person name="Sanders M."/>
            <person name="Subramaniam C."/>
            <person name="Tay Y."/>
            <person name="Dear P."/>
            <person name="Doerig C."/>
            <person name="Gruber A."/>
            <person name="Parkinson J."/>
            <person name="Shirley M."/>
            <person name="Wan K.L."/>
            <person name="Berriman M."/>
            <person name="Tomley F."/>
            <person name="Pain A."/>
        </authorList>
    </citation>
    <scope>NUCLEOTIDE SEQUENCE [LARGE SCALE GENOMIC DNA]</scope>
    <source>
        <strain evidence="2">Houghton</strain>
    </source>
</reference>
<dbReference type="PANTHER" id="PTHR19932:SF10">
    <property type="entry name" value="WD REPEAT AND HMG-BOX DNA-BINDING PROTEIN 1"/>
    <property type="match status" value="1"/>
</dbReference>
<dbReference type="Proteomes" id="UP000030754">
    <property type="component" value="Unassembled WGS sequence"/>
</dbReference>
<feature type="region of interest" description="Disordered" evidence="1">
    <location>
        <begin position="408"/>
        <end position="526"/>
    </location>
</feature>
<feature type="compositionally biased region" description="Basic residues" evidence="1">
    <location>
        <begin position="485"/>
        <end position="496"/>
    </location>
</feature>
<dbReference type="GO" id="GO:0043596">
    <property type="term" value="C:nuclear replication fork"/>
    <property type="evidence" value="ECO:0007669"/>
    <property type="project" value="TreeGrafter"/>
</dbReference>
<accession>U6MDI0</accession>
<dbReference type="AlphaFoldDB" id="U6MDI0"/>
<feature type="compositionally biased region" description="Low complexity" evidence="1">
    <location>
        <begin position="438"/>
        <end position="450"/>
    </location>
</feature>
<keyword evidence="3" id="KW-1185">Reference proteome</keyword>
<feature type="compositionally biased region" description="Polar residues" evidence="1">
    <location>
        <begin position="963"/>
        <end position="986"/>
    </location>
</feature>
<dbReference type="GO" id="GO:0006261">
    <property type="term" value="P:DNA-templated DNA replication"/>
    <property type="evidence" value="ECO:0007669"/>
    <property type="project" value="TreeGrafter"/>
</dbReference>
<evidence type="ECO:0000256" key="1">
    <source>
        <dbReference type="SAM" id="MobiDB-lite"/>
    </source>
</evidence>
<dbReference type="VEuPathDB" id="ToxoDB:ENH_00002550"/>
<proteinExistence type="predicted"/>
<gene>
    <name evidence="2" type="ORF">ENH_00002550</name>
</gene>
<evidence type="ECO:0000313" key="3">
    <source>
        <dbReference type="Proteomes" id="UP000030754"/>
    </source>
</evidence>
<feature type="region of interest" description="Disordered" evidence="1">
    <location>
        <begin position="963"/>
        <end position="993"/>
    </location>
</feature>
<feature type="compositionally biased region" description="Polar residues" evidence="1">
    <location>
        <begin position="417"/>
        <end position="427"/>
    </location>
</feature>
<feature type="compositionally biased region" description="Basic and acidic residues" evidence="1">
    <location>
        <begin position="1028"/>
        <end position="1051"/>
    </location>
</feature>
<dbReference type="GO" id="GO:0006281">
    <property type="term" value="P:DNA repair"/>
    <property type="evidence" value="ECO:0007669"/>
    <property type="project" value="TreeGrafter"/>
</dbReference>
<feature type="region of interest" description="Disordered" evidence="1">
    <location>
        <begin position="1009"/>
        <end position="1051"/>
    </location>
</feature>
<dbReference type="EMBL" id="HG722335">
    <property type="protein sequence ID" value="CDJ62051.1"/>
    <property type="molecule type" value="Genomic_DNA"/>
</dbReference>
<protein>
    <submittedName>
        <fullName evidence="2">Uncharacterized protein</fullName>
    </submittedName>
</protein>
<dbReference type="RefSeq" id="XP_013439413.1">
    <property type="nucleotide sequence ID" value="XM_013583959.1"/>
</dbReference>
<feature type="compositionally biased region" description="Acidic residues" evidence="1">
    <location>
        <begin position="460"/>
        <end position="478"/>
    </location>
</feature>